<comment type="caution">
    <text evidence="12">The sequence shown here is derived from an EMBL/GenBank/DDBJ whole genome shotgun (WGS) entry which is preliminary data.</text>
</comment>
<dbReference type="GeneID" id="28847315"/>
<keyword evidence="3" id="KW-0645">Protease</keyword>
<dbReference type="OrthoDB" id="536211at2759"/>
<evidence type="ECO:0000256" key="6">
    <source>
        <dbReference type="ARBA" id="ARBA00022801"/>
    </source>
</evidence>
<feature type="domain" description="Peptidase M43 pregnancy-associated plasma-A" evidence="11">
    <location>
        <begin position="190"/>
        <end position="274"/>
    </location>
</feature>
<dbReference type="SUPFAM" id="SSF55486">
    <property type="entry name" value="Metalloproteases ('zincins'), catalytic domain"/>
    <property type="match status" value="1"/>
</dbReference>
<keyword evidence="8 12" id="KW-0482">Metalloprotease</keyword>
<keyword evidence="7" id="KW-0862">Zinc</keyword>
<evidence type="ECO:0000313" key="13">
    <source>
        <dbReference type="Proteomes" id="UP000078397"/>
    </source>
</evidence>
<dbReference type="PANTHER" id="PTHR47466">
    <property type="match status" value="1"/>
</dbReference>
<evidence type="ECO:0000256" key="9">
    <source>
        <dbReference type="ARBA" id="ARBA00023157"/>
    </source>
</evidence>
<dbReference type="GO" id="GO:0046872">
    <property type="term" value="F:metal ion binding"/>
    <property type="evidence" value="ECO:0007669"/>
    <property type="project" value="UniProtKB-KW"/>
</dbReference>
<keyword evidence="4" id="KW-0479">Metal-binding</keyword>
<sequence>MLLKFGLLSLLAPAAIEAASLQRTHCGTKAPSQEFVKMSHDFAAAEARADFSAVVERAATNVNTYIHIIAADRTYQGGYVDQRTIDAQMKMLNDNFGRTGFQFTLRNVSYTVDPYYAKLRNQQDEYEIKRRLRQGSYSDLNLYYHVNMWTGNTGWCYYPASVSQGSWDFIRDGCTMHVGTMPGGSYSPWNQGKLTSHEVGHWMGLMHTFENGCGGYGDSVDDTPASSSPSYGCPTGRDSCSQPGVDPIHNFMDYSDNACQYEFTNGQIQRMRSWFDYYRG</sequence>
<evidence type="ECO:0000259" key="11">
    <source>
        <dbReference type="Pfam" id="PF05572"/>
    </source>
</evidence>
<name>A0A179F2U6_METCM</name>
<dbReference type="AlphaFoldDB" id="A0A179F2U6"/>
<dbReference type="PANTHER" id="PTHR47466:SF1">
    <property type="entry name" value="METALLOPROTEASE MEP1 (AFU_ORTHOLOGUE AFUA_1G07730)-RELATED"/>
    <property type="match status" value="1"/>
</dbReference>
<proteinExistence type="inferred from homology"/>
<dbReference type="EMBL" id="LSBJ02000002">
    <property type="protein sequence ID" value="OAQ59660.1"/>
    <property type="molecule type" value="Genomic_DNA"/>
</dbReference>
<keyword evidence="9" id="KW-1015">Disulfide bond</keyword>
<keyword evidence="6" id="KW-0378">Hydrolase</keyword>
<evidence type="ECO:0000256" key="2">
    <source>
        <dbReference type="ARBA" id="ARBA00008721"/>
    </source>
</evidence>
<feature type="chain" id="PRO_5008101241" evidence="10">
    <location>
        <begin position="19"/>
        <end position="280"/>
    </location>
</feature>
<dbReference type="CDD" id="cd04275">
    <property type="entry name" value="ZnMc_pappalysin_like"/>
    <property type="match status" value="1"/>
</dbReference>
<dbReference type="Proteomes" id="UP000078397">
    <property type="component" value="Unassembled WGS sequence"/>
</dbReference>
<accession>A0A179F2U6</accession>
<reference evidence="12 13" key="1">
    <citation type="journal article" date="2016" name="PLoS Pathog.">
        <title>Biosynthesis of antibiotic leucinostatins in bio-control fungus Purpureocillium lilacinum and their inhibition on phytophthora revealed by genome mining.</title>
        <authorList>
            <person name="Wang G."/>
            <person name="Liu Z."/>
            <person name="Lin R."/>
            <person name="Li E."/>
            <person name="Mao Z."/>
            <person name="Ling J."/>
            <person name="Yang Y."/>
            <person name="Yin W.B."/>
            <person name="Xie B."/>
        </authorList>
    </citation>
    <scope>NUCLEOTIDE SEQUENCE [LARGE SCALE GENOMIC DNA]</scope>
    <source>
        <strain evidence="12">170</strain>
    </source>
</reference>
<evidence type="ECO:0000256" key="4">
    <source>
        <dbReference type="ARBA" id="ARBA00022723"/>
    </source>
</evidence>
<evidence type="ECO:0000256" key="10">
    <source>
        <dbReference type="SAM" id="SignalP"/>
    </source>
</evidence>
<comment type="similarity">
    <text evidence="2">Belongs to the peptidase M43B family.</text>
</comment>
<dbReference type="RefSeq" id="XP_018137653.1">
    <property type="nucleotide sequence ID" value="XM_018283321.1"/>
</dbReference>
<evidence type="ECO:0000256" key="7">
    <source>
        <dbReference type="ARBA" id="ARBA00022833"/>
    </source>
</evidence>
<dbReference type="InterPro" id="IPR008754">
    <property type="entry name" value="Peptidase_M43"/>
</dbReference>
<feature type="signal peptide" evidence="10">
    <location>
        <begin position="1"/>
        <end position="18"/>
    </location>
</feature>
<dbReference type="STRING" id="1380566.A0A179F2U6"/>
<gene>
    <name evidence="12" type="ORF">VFPPC_03869</name>
</gene>
<protein>
    <submittedName>
        <fullName evidence="12">Metalloprotease 1</fullName>
    </submittedName>
</protein>
<dbReference type="GO" id="GO:0006508">
    <property type="term" value="P:proteolysis"/>
    <property type="evidence" value="ECO:0007669"/>
    <property type="project" value="UniProtKB-KW"/>
</dbReference>
<organism evidence="12 13">
    <name type="scientific">Pochonia chlamydosporia 170</name>
    <dbReference type="NCBI Taxonomy" id="1380566"/>
    <lineage>
        <taxon>Eukaryota</taxon>
        <taxon>Fungi</taxon>
        <taxon>Dikarya</taxon>
        <taxon>Ascomycota</taxon>
        <taxon>Pezizomycotina</taxon>
        <taxon>Sordariomycetes</taxon>
        <taxon>Hypocreomycetidae</taxon>
        <taxon>Hypocreales</taxon>
        <taxon>Clavicipitaceae</taxon>
        <taxon>Pochonia</taxon>
    </lineage>
</organism>
<keyword evidence="13" id="KW-1185">Reference proteome</keyword>
<evidence type="ECO:0000256" key="8">
    <source>
        <dbReference type="ARBA" id="ARBA00023049"/>
    </source>
</evidence>
<dbReference type="GO" id="GO:0008237">
    <property type="term" value="F:metallopeptidase activity"/>
    <property type="evidence" value="ECO:0007669"/>
    <property type="project" value="UniProtKB-KW"/>
</dbReference>
<keyword evidence="5 10" id="KW-0732">Signal</keyword>
<evidence type="ECO:0000256" key="5">
    <source>
        <dbReference type="ARBA" id="ARBA00022729"/>
    </source>
</evidence>
<dbReference type="InterPro" id="IPR024079">
    <property type="entry name" value="MetalloPept_cat_dom_sf"/>
</dbReference>
<evidence type="ECO:0000256" key="1">
    <source>
        <dbReference type="ARBA" id="ARBA00003174"/>
    </source>
</evidence>
<dbReference type="Pfam" id="PF05572">
    <property type="entry name" value="Peptidase_M43"/>
    <property type="match status" value="1"/>
</dbReference>
<dbReference type="KEGG" id="pchm:VFPPC_03869"/>
<dbReference type="Gene3D" id="3.40.390.10">
    <property type="entry name" value="Collagenase (Catalytic Domain)"/>
    <property type="match status" value="1"/>
</dbReference>
<evidence type="ECO:0000256" key="3">
    <source>
        <dbReference type="ARBA" id="ARBA00022670"/>
    </source>
</evidence>
<evidence type="ECO:0000313" key="12">
    <source>
        <dbReference type="EMBL" id="OAQ59660.1"/>
    </source>
</evidence>
<comment type="function">
    <text evidence="1">Secreted metalloproteinase that allows assimilation of proteinaceous substrates.</text>
</comment>